<dbReference type="PANTHER" id="PTHR11242:SF0">
    <property type="entry name" value="TPR_REGION DOMAIN-CONTAINING PROTEIN"/>
    <property type="match status" value="1"/>
</dbReference>
<dbReference type="SMART" id="SM00028">
    <property type="entry name" value="TPR"/>
    <property type="match status" value="1"/>
</dbReference>
<keyword evidence="2 3" id="KW-0802">TPR repeat</keyword>
<evidence type="ECO:0000256" key="2">
    <source>
        <dbReference type="ARBA" id="ARBA00022803"/>
    </source>
</evidence>
<protein>
    <submittedName>
        <fullName evidence="4">Peptidyl-prolyl cis-trans isomerase FKBP5</fullName>
    </submittedName>
</protein>
<dbReference type="AlphaFoldDB" id="A0A5B7ITP7"/>
<dbReference type="InterPro" id="IPR039663">
    <property type="entry name" value="AIP/AIPL1/TTC9"/>
</dbReference>
<dbReference type="Gene3D" id="1.25.40.10">
    <property type="entry name" value="Tetratricopeptide repeat domain"/>
    <property type="match status" value="1"/>
</dbReference>
<evidence type="ECO:0000313" key="4">
    <source>
        <dbReference type="EMBL" id="MPC84048.1"/>
    </source>
</evidence>
<evidence type="ECO:0000256" key="3">
    <source>
        <dbReference type="PROSITE-ProRule" id="PRU00339"/>
    </source>
</evidence>
<name>A0A5B7ITP7_PORTR</name>
<keyword evidence="1" id="KW-0677">Repeat</keyword>
<sequence length="104" mass="12030">MTYLKLHDNPRARDHATKALEMDSSSVKAYFRRGQANLNMGEAEFAEKDFQICLDLDHNNKAAKLQLQRCGLQIKANKQKEKKLYSGMFDKFARQDRAYSITTL</sequence>
<dbReference type="InterPro" id="IPR011990">
    <property type="entry name" value="TPR-like_helical_dom_sf"/>
</dbReference>
<dbReference type="InterPro" id="IPR019734">
    <property type="entry name" value="TPR_rpt"/>
</dbReference>
<feature type="repeat" description="TPR" evidence="3">
    <location>
        <begin position="27"/>
        <end position="60"/>
    </location>
</feature>
<dbReference type="SUPFAM" id="SSF48452">
    <property type="entry name" value="TPR-like"/>
    <property type="match status" value="1"/>
</dbReference>
<evidence type="ECO:0000256" key="1">
    <source>
        <dbReference type="ARBA" id="ARBA00022737"/>
    </source>
</evidence>
<dbReference type="PANTHER" id="PTHR11242">
    <property type="entry name" value="ARYL HYDROCARBON RECEPTOR INTERACTING PROTEIN RELATED"/>
    <property type="match status" value="1"/>
</dbReference>
<gene>
    <name evidence="4" type="primary">FKBP5</name>
    <name evidence="4" type="ORF">E2C01_078773</name>
</gene>
<proteinExistence type="predicted"/>
<evidence type="ECO:0000313" key="5">
    <source>
        <dbReference type="Proteomes" id="UP000324222"/>
    </source>
</evidence>
<dbReference type="OrthoDB" id="433738at2759"/>
<accession>A0A5B7ITP7</accession>
<dbReference type="PROSITE" id="PS50005">
    <property type="entry name" value="TPR"/>
    <property type="match status" value="1"/>
</dbReference>
<dbReference type="Proteomes" id="UP000324222">
    <property type="component" value="Unassembled WGS sequence"/>
</dbReference>
<dbReference type="EMBL" id="VSRR010064288">
    <property type="protein sequence ID" value="MPC84048.1"/>
    <property type="molecule type" value="Genomic_DNA"/>
</dbReference>
<keyword evidence="5" id="KW-1185">Reference proteome</keyword>
<reference evidence="4 5" key="1">
    <citation type="submission" date="2019-05" db="EMBL/GenBank/DDBJ databases">
        <title>Another draft genome of Portunus trituberculatus and its Hox gene families provides insights of decapod evolution.</title>
        <authorList>
            <person name="Jeong J.-H."/>
            <person name="Song I."/>
            <person name="Kim S."/>
            <person name="Choi T."/>
            <person name="Kim D."/>
            <person name="Ryu S."/>
            <person name="Kim W."/>
        </authorList>
    </citation>
    <scope>NUCLEOTIDE SEQUENCE [LARGE SCALE GENOMIC DNA]</scope>
    <source>
        <tissue evidence="4">Muscle</tissue>
    </source>
</reference>
<comment type="caution">
    <text evidence="4">The sequence shown here is derived from an EMBL/GenBank/DDBJ whole genome shotgun (WGS) entry which is preliminary data.</text>
</comment>
<dbReference type="GO" id="GO:0016853">
    <property type="term" value="F:isomerase activity"/>
    <property type="evidence" value="ECO:0007669"/>
    <property type="project" value="UniProtKB-KW"/>
</dbReference>
<organism evidence="4 5">
    <name type="scientific">Portunus trituberculatus</name>
    <name type="common">Swimming crab</name>
    <name type="synonym">Neptunus trituberculatus</name>
    <dbReference type="NCBI Taxonomy" id="210409"/>
    <lineage>
        <taxon>Eukaryota</taxon>
        <taxon>Metazoa</taxon>
        <taxon>Ecdysozoa</taxon>
        <taxon>Arthropoda</taxon>
        <taxon>Crustacea</taxon>
        <taxon>Multicrustacea</taxon>
        <taxon>Malacostraca</taxon>
        <taxon>Eumalacostraca</taxon>
        <taxon>Eucarida</taxon>
        <taxon>Decapoda</taxon>
        <taxon>Pleocyemata</taxon>
        <taxon>Brachyura</taxon>
        <taxon>Eubrachyura</taxon>
        <taxon>Portunoidea</taxon>
        <taxon>Portunidae</taxon>
        <taxon>Portuninae</taxon>
        <taxon>Portunus</taxon>
    </lineage>
</organism>
<keyword evidence="4" id="KW-0413">Isomerase</keyword>